<evidence type="ECO:0000313" key="5">
    <source>
        <dbReference type="Proteomes" id="UP001321018"/>
    </source>
</evidence>
<dbReference type="GO" id="GO:0005829">
    <property type="term" value="C:cytosol"/>
    <property type="evidence" value="ECO:0007669"/>
    <property type="project" value="TreeGrafter"/>
</dbReference>
<dbReference type="EMBL" id="JAOPKB010000006">
    <property type="protein sequence ID" value="MCU4973469.1"/>
    <property type="molecule type" value="Genomic_DNA"/>
</dbReference>
<accession>A0AAP3E2C6</accession>
<organism evidence="2 5">
    <name type="scientific">Natronoglomus mannanivorans</name>
    <dbReference type="NCBI Taxonomy" id="2979990"/>
    <lineage>
        <taxon>Archaea</taxon>
        <taxon>Methanobacteriati</taxon>
        <taxon>Methanobacteriota</taxon>
        <taxon>Stenosarchaea group</taxon>
        <taxon>Halobacteria</taxon>
        <taxon>Halobacteriales</taxon>
        <taxon>Natrialbaceae</taxon>
        <taxon>Natronoglomus</taxon>
    </lineage>
</organism>
<dbReference type="RefSeq" id="WP_338004302.1">
    <property type="nucleotide sequence ID" value="NZ_JAOPKA010000008.1"/>
</dbReference>
<dbReference type="Gene3D" id="2.130.10.10">
    <property type="entry name" value="YVTN repeat-like/Quinoprotein amine dehydrogenase"/>
    <property type="match status" value="1"/>
</dbReference>
<evidence type="ECO:0000313" key="3">
    <source>
        <dbReference type="EMBL" id="MCU4973469.1"/>
    </source>
</evidence>
<dbReference type="Pfam" id="PF10282">
    <property type="entry name" value="Lactonase"/>
    <property type="match status" value="1"/>
</dbReference>
<sequence length="367" mass="38851">MTDQHSRSRSARSDSPLVVIASGAGDEDGAVHGYRLDRASGHLTHVTTTPVDNPSFLAIGPDGNTLYAVERIDGGTVSAFRFDGTTGDVDLLDRRSSEGTGPCYVSVDGDGRYVYAANYRGGTVAMFPIGDDGRLEAACDVVEHDGTGSDPDRQAAPHPHFVASGTGLGPGPANQFIYVPDLGTDRIAIYRPDFERGRLRPADPPATHVHDGAGPRHLAFHPDGRFAYVVGELDSTVTALECDRETGALETIDTVSTLHPEFDGENAASDIHVHPSGRWAYVTNRGHDSVASFAIDDASGRLRPIDHESTRGETPRTFGIDPAGHALLVGNQHGESVVTMAVDPESGELEAVAETAVPKPVCVTVLE</sequence>
<protein>
    <submittedName>
        <fullName evidence="2">Lactonase family protein</fullName>
    </submittedName>
</protein>
<dbReference type="Proteomes" id="UP001320972">
    <property type="component" value="Unassembled WGS sequence"/>
</dbReference>
<proteinExistence type="inferred from homology"/>
<dbReference type="PANTHER" id="PTHR30344:SF1">
    <property type="entry name" value="6-PHOSPHOGLUCONOLACTONASE"/>
    <property type="match status" value="1"/>
</dbReference>
<evidence type="ECO:0000313" key="4">
    <source>
        <dbReference type="Proteomes" id="UP001320972"/>
    </source>
</evidence>
<dbReference type="Proteomes" id="UP001321018">
    <property type="component" value="Unassembled WGS sequence"/>
</dbReference>
<dbReference type="SUPFAM" id="SSF51004">
    <property type="entry name" value="C-terminal (heme d1) domain of cytochrome cd1-nitrite reductase"/>
    <property type="match status" value="1"/>
</dbReference>
<dbReference type="EMBL" id="JAOPKA010000008">
    <property type="protein sequence ID" value="MCU4742478.1"/>
    <property type="molecule type" value="Genomic_DNA"/>
</dbReference>
<dbReference type="AlphaFoldDB" id="A0AAP3E2C6"/>
<dbReference type="PANTHER" id="PTHR30344">
    <property type="entry name" value="6-PHOSPHOGLUCONOLACTONASE-RELATED"/>
    <property type="match status" value="1"/>
</dbReference>
<gene>
    <name evidence="3" type="ORF">OB955_12030</name>
    <name evidence="2" type="ORF">OB960_13855</name>
</gene>
<comment type="caution">
    <text evidence="2">The sequence shown here is derived from an EMBL/GenBank/DDBJ whole genome shotgun (WGS) entry which is preliminary data.</text>
</comment>
<dbReference type="InterPro" id="IPR011048">
    <property type="entry name" value="Haem_d1_sf"/>
</dbReference>
<comment type="similarity">
    <text evidence="1">Belongs to the cycloisomerase 2 family.</text>
</comment>
<reference evidence="2 4" key="1">
    <citation type="submission" date="2022-09" db="EMBL/GenBank/DDBJ databases">
        <title>Enrichment on poylsaccharides allowed isolation of novel metabolic and taxonomic groups of Haloarchaea.</title>
        <authorList>
            <person name="Sorokin D.Y."/>
            <person name="Elcheninov A.G."/>
            <person name="Khizhniak T.V."/>
            <person name="Kolganova T.V."/>
            <person name="Kublanov I.V."/>
        </authorList>
    </citation>
    <scope>NUCLEOTIDE SEQUENCE</scope>
    <source>
        <strain evidence="3 4">AArc-m2/3/4</strain>
        <strain evidence="2">AArc-xg1-1</strain>
    </source>
</reference>
<dbReference type="InterPro" id="IPR050282">
    <property type="entry name" value="Cycloisomerase_2"/>
</dbReference>
<evidence type="ECO:0000256" key="1">
    <source>
        <dbReference type="ARBA" id="ARBA00005564"/>
    </source>
</evidence>
<evidence type="ECO:0000313" key="2">
    <source>
        <dbReference type="EMBL" id="MCU4742478.1"/>
    </source>
</evidence>
<dbReference type="InterPro" id="IPR015943">
    <property type="entry name" value="WD40/YVTN_repeat-like_dom_sf"/>
</dbReference>
<dbReference type="GO" id="GO:0017057">
    <property type="term" value="F:6-phosphogluconolactonase activity"/>
    <property type="evidence" value="ECO:0007669"/>
    <property type="project" value="TreeGrafter"/>
</dbReference>
<name>A0AAP3E2C6_9EURY</name>
<dbReference type="InterPro" id="IPR019405">
    <property type="entry name" value="Lactonase_7-beta_prop"/>
</dbReference>
<keyword evidence="4" id="KW-1185">Reference proteome</keyword>